<feature type="transmembrane region" description="Helical" evidence="8">
    <location>
        <begin position="151"/>
        <end position="179"/>
    </location>
</feature>
<dbReference type="Gene3D" id="1.20.1540.10">
    <property type="entry name" value="Rhomboid-like"/>
    <property type="match status" value="1"/>
</dbReference>
<feature type="domain" description="Peptidase S54 rhomboid" evidence="9">
    <location>
        <begin position="63"/>
        <end position="210"/>
    </location>
</feature>
<feature type="transmembrane region" description="Helical" evidence="8">
    <location>
        <begin position="44"/>
        <end position="62"/>
    </location>
</feature>
<dbReference type="InterPro" id="IPR035952">
    <property type="entry name" value="Rhomboid-like_sf"/>
</dbReference>
<dbReference type="OrthoDB" id="9813074at2"/>
<name>A0A1H3LQS9_9RHOB</name>
<keyword evidence="2" id="KW-1003">Cell membrane</keyword>
<dbReference type="SUPFAM" id="SSF144091">
    <property type="entry name" value="Rhomboid-like"/>
    <property type="match status" value="1"/>
</dbReference>
<keyword evidence="11" id="KW-1185">Reference proteome</keyword>
<dbReference type="FunFam" id="1.20.1540.10:FF:000027">
    <property type="entry name" value="Rhomboid family intramembrane serine protease"/>
    <property type="match status" value="1"/>
</dbReference>
<evidence type="ECO:0000256" key="2">
    <source>
        <dbReference type="ARBA" id="ARBA00022475"/>
    </source>
</evidence>
<comment type="subcellular location">
    <subcellularLocation>
        <location evidence="1">Membrane</location>
        <topology evidence="1">Multi-pass membrane protein</topology>
    </subcellularLocation>
</comment>
<feature type="transmembrane region" description="Helical" evidence="8">
    <location>
        <begin position="15"/>
        <end position="32"/>
    </location>
</feature>
<feature type="compositionally biased region" description="Gly residues" evidence="7">
    <location>
        <begin position="253"/>
        <end position="264"/>
    </location>
</feature>
<dbReference type="PANTHER" id="PTHR43066">
    <property type="entry name" value="RHOMBOID-RELATED PROTEIN"/>
    <property type="match status" value="1"/>
</dbReference>
<evidence type="ECO:0000256" key="8">
    <source>
        <dbReference type="SAM" id="Phobius"/>
    </source>
</evidence>
<feature type="transmembrane region" description="Helical" evidence="8">
    <location>
        <begin position="191"/>
        <end position="212"/>
    </location>
</feature>
<evidence type="ECO:0000256" key="7">
    <source>
        <dbReference type="SAM" id="MobiDB-lite"/>
    </source>
</evidence>
<evidence type="ECO:0000256" key="1">
    <source>
        <dbReference type="ARBA" id="ARBA00004141"/>
    </source>
</evidence>
<gene>
    <name evidence="10" type="ORF">SAMN05444340_1145</name>
</gene>
<keyword evidence="10" id="KW-0378">Hydrolase</keyword>
<dbReference type="GO" id="GO:0016020">
    <property type="term" value="C:membrane"/>
    <property type="evidence" value="ECO:0007669"/>
    <property type="project" value="UniProtKB-SubCell"/>
</dbReference>
<dbReference type="GO" id="GO:0006508">
    <property type="term" value="P:proteolysis"/>
    <property type="evidence" value="ECO:0007669"/>
    <property type="project" value="UniProtKB-KW"/>
</dbReference>
<dbReference type="PANTHER" id="PTHR43066:SF26">
    <property type="entry name" value="RHOMBOID PROTEASE GLPG"/>
    <property type="match status" value="1"/>
</dbReference>
<evidence type="ECO:0000256" key="5">
    <source>
        <dbReference type="ARBA" id="ARBA00022989"/>
    </source>
</evidence>
<protein>
    <submittedName>
        <fullName evidence="10">Membrane associated serine protease, rhomboid family</fullName>
    </submittedName>
</protein>
<evidence type="ECO:0000256" key="6">
    <source>
        <dbReference type="ARBA" id="ARBA00023136"/>
    </source>
</evidence>
<feature type="region of interest" description="Disordered" evidence="7">
    <location>
        <begin position="234"/>
        <end position="264"/>
    </location>
</feature>
<dbReference type="EMBL" id="FNPF01000014">
    <property type="protein sequence ID" value="SDY66723.1"/>
    <property type="molecule type" value="Genomic_DNA"/>
</dbReference>
<dbReference type="Proteomes" id="UP000199286">
    <property type="component" value="Unassembled WGS sequence"/>
</dbReference>
<organism evidence="10 11">
    <name type="scientific">Citreimonas salinaria</name>
    <dbReference type="NCBI Taxonomy" id="321339"/>
    <lineage>
        <taxon>Bacteria</taxon>
        <taxon>Pseudomonadati</taxon>
        <taxon>Pseudomonadota</taxon>
        <taxon>Alphaproteobacteria</taxon>
        <taxon>Rhodobacterales</taxon>
        <taxon>Roseobacteraceae</taxon>
        <taxon>Citreimonas</taxon>
    </lineage>
</organism>
<keyword evidence="10" id="KW-0645">Protease</keyword>
<evidence type="ECO:0000256" key="3">
    <source>
        <dbReference type="ARBA" id="ARBA00022519"/>
    </source>
</evidence>
<keyword evidence="5 8" id="KW-1133">Transmembrane helix</keyword>
<dbReference type="STRING" id="321339.SAMN05444340_1145"/>
<accession>A0A1H3LQS9</accession>
<feature type="transmembrane region" description="Helical" evidence="8">
    <location>
        <begin position="99"/>
        <end position="118"/>
    </location>
</feature>
<evidence type="ECO:0000313" key="11">
    <source>
        <dbReference type="Proteomes" id="UP000199286"/>
    </source>
</evidence>
<dbReference type="AlphaFoldDB" id="A0A1H3LQS9"/>
<feature type="transmembrane region" description="Helical" evidence="8">
    <location>
        <begin position="124"/>
        <end position="144"/>
    </location>
</feature>
<evidence type="ECO:0000256" key="4">
    <source>
        <dbReference type="ARBA" id="ARBA00022692"/>
    </source>
</evidence>
<evidence type="ECO:0000313" key="10">
    <source>
        <dbReference type="EMBL" id="SDY66723.1"/>
    </source>
</evidence>
<sequence length="264" mass="28441">MFPIRDHNPSGRTPFVTYALIAVNVAVYLATWNLEANPRALMSFYADYALIPALVSEGAGLAGFLTSMFLHGGIMHLLGNMLFLFIFGDNIEDEMGHAGFALFYLACGLAAGLGQYVADPASTIPMVGASGAIAGVMGGYLLLYPRARVDILIILVIIFRVIPLPAWILLALWFAMQIFGGFSSTGGQGGVAYWAHAGGFIAGIVLTIPVWLKRGGPAYWQVTHGHPPHPDARYPLTRTHIPRVPRQSPGQARGRGGPWGRGRR</sequence>
<feature type="transmembrane region" description="Helical" evidence="8">
    <location>
        <begin position="68"/>
        <end position="87"/>
    </location>
</feature>
<keyword evidence="6 8" id="KW-0472">Membrane</keyword>
<evidence type="ECO:0000259" key="9">
    <source>
        <dbReference type="Pfam" id="PF01694"/>
    </source>
</evidence>
<keyword evidence="4 8" id="KW-0812">Transmembrane</keyword>
<dbReference type="RefSeq" id="WP_089884412.1">
    <property type="nucleotide sequence ID" value="NZ_FNPF01000014.1"/>
</dbReference>
<dbReference type="Pfam" id="PF01694">
    <property type="entry name" value="Rhomboid"/>
    <property type="match status" value="1"/>
</dbReference>
<keyword evidence="3" id="KW-0997">Cell inner membrane</keyword>
<dbReference type="InterPro" id="IPR022764">
    <property type="entry name" value="Peptidase_S54_rhomboid_dom"/>
</dbReference>
<proteinExistence type="predicted"/>
<dbReference type="GO" id="GO:0004252">
    <property type="term" value="F:serine-type endopeptidase activity"/>
    <property type="evidence" value="ECO:0007669"/>
    <property type="project" value="InterPro"/>
</dbReference>
<reference evidence="10 11" key="1">
    <citation type="submission" date="2016-10" db="EMBL/GenBank/DDBJ databases">
        <authorList>
            <person name="de Groot N.N."/>
        </authorList>
    </citation>
    <scope>NUCLEOTIDE SEQUENCE [LARGE SCALE GENOMIC DNA]</scope>
    <source>
        <strain evidence="10 11">DSM 26880</strain>
    </source>
</reference>